<dbReference type="Gene3D" id="2.60.120.10">
    <property type="entry name" value="Jelly Rolls"/>
    <property type="match status" value="2"/>
</dbReference>
<reference evidence="2 3" key="1">
    <citation type="submission" date="2021-10" db="EMBL/GenBank/DDBJ databases">
        <title>Anaerobic single-cell dispensing facilitates the cultivation of human gut bacteria.</title>
        <authorList>
            <person name="Afrizal A."/>
        </authorList>
    </citation>
    <scope>NUCLEOTIDE SEQUENCE [LARGE SCALE GENOMIC DNA]</scope>
    <source>
        <strain evidence="2 3">CLA-AA-H270</strain>
    </source>
</reference>
<organism evidence="2 3">
    <name type="scientific">Agathobaculum butyriciproducens</name>
    <dbReference type="NCBI Taxonomy" id="1628085"/>
    <lineage>
        <taxon>Bacteria</taxon>
        <taxon>Bacillati</taxon>
        <taxon>Bacillota</taxon>
        <taxon>Clostridia</taxon>
        <taxon>Eubacteriales</taxon>
        <taxon>Butyricicoccaceae</taxon>
        <taxon>Agathobaculum</taxon>
    </lineage>
</organism>
<protein>
    <submittedName>
        <fullName evidence="2">5-deoxy-glucuronate isomerase</fullName>
    </submittedName>
</protein>
<dbReference type="EMBL" id="JAJEPX010000003">
    <property type="protein sequence ID" value="MCC2175949.1"/>
    <property type="molecule type" value="Genomic_DNA"/>
</dbReference>
<dbReference type="InterPro" id="IPR024203">
    <property type="entry name" value="Deoxy-glucuronate_isom_IolB"/>
</dbReference>
<dbReference type="SUPFAM" id="SSF51182">
    <property type="entry name" value="RmlC-like cupins"/>
    <property type="match status" value="1"/>
</dbReference>
<accession>A0AAW4VZ30</accession>
<dbReference type="InterPro" id="IPR021120">
    <property type="entry name" value="KduI/IolB_isomerase"/>
</dbReference>
<dbReference type="PANTHER" id="PTHR39193:SF1">
    <property type="entry name" value="5-DEOXY-GLUCURONATE ISOMERASE"/>
    <property type="match status" value="1"/>
</dbReference>
<dbReference type="InterPro" id="IPR014710">
    <property type="entry name" value="RmlC-like_jellyroll"/>
</dbReference>
<sequence length="263" mass="30563">MYIDKKCERGYNEYISCDKNNGENSMMDVALLIMEDGDTYSFHETEKEMAWILFEGKATVEYEGKTAEMDRPNPFDYSTYCLHLCAGQSCTITAHGHCEFYVQKTYNDKKWEAHLYTPEETDTWRRGADGECAGCIKRDVRTSFDYEINPLSNMVLGEVVNLPGKWSSYPPHWHPQPEVYFYHFEKKEGFGAGWVDGKIEELHHNGLSIITKGTHPVVMAPGYACCYAWGIRHLPDNPWEKTRIDDPVYEWLYDPKAEFWKGE</sequence>
<dbReference type="InterPro" id="IPR011051">
    <property type="entry name" value="RmlC_Cupin_sf"/>
</dbReference>
<keyword evidence="3" id="KW-1185">Reference proteome</keyword>
<name>A0AAW4VZ30_9FIRM</name>
<evidence type="ECO:0000256" key="1">
    <source>
        <dbReference type="ARBA" id="ARBA00023235"/>
    </source>
</evidence>
<dbReference type="Proteomes" id="UP001298753">
    <property type="component" value="Unassembled WGS sequence"/>
</dbReference>
<dbReference type="GO" id="GO:0008880">
    <property type="term" value="F:glucuronate isomerase activity"/>
    <property type="evidence" value="ECO:0007669"/>
    <property type="project" value="InterPro"/>
</dbReference>
<dbReference type="AlphaFoldDB" id="A0AAW4VZ30"/>
<keyword evidence="1 2" id="KW-0413">Isomerase</keyword>
<evidence type="ECO:0000313" key="3">
    <source>
        <dbReference type="Proteomes" id="UP001298753"/>
    </source>
</evidence>
<gene>
    <name evidence="2" type="ORF">LKD22_02175</name>
</gene>
<evidence type="ECO:0000313" key="2">
    <source>
        <dbReference type="EMBL" id="MCC2175949.1"/>
    </source>
</evidence>
<dbReference type="PIRSF" id="PIRSF036628">
    <property type="entry name" value="IolB"/>
    <property type="match status" value="1"/>
</dbReference>
<dbReference type="Pfam" id="PF04962">
    <property type="entry name" value="KduI"/>
    <property type="match status" value="1"/>
</dbReference>
<comment type="caution">
    <text evidence="2">The sequence shown here is derived from an EMBL/GenBank/DDBJ whole genome shotgun (WGS) entry which is preliminary data.</text>
</comment>
<dbReference type="PANTHER" id="PTHR39193">
    <property type="entry name" value="5-DEOXY-GLUCURONATE ISOMERASE"/>
    <property type="match status" value="1"/>
</dbReference>
<dbReference type="GeneID" id="98661303"/>
<dbReference type="GO" id="GO:0019310">
    <property type="term" value="P:inositol catabolic process"/>
    <property type="evidence" value="ECO:0007669"/>
    <property type="project" value="InterPro"/>
</dbReference>
<dbReference type="RefSeq" id="WP_227600097.1">
    <property type="nucleotide sequence ID" value="NZ_JAJEPX010000003.1"/>
</dbReference>
<proteinExistence type="predicted"/>